<protein>
    <submittedName>
        <fullName evidence="4">Uncharacterized protein</fullName>
    </submittedName>
</protein>
<evidence type="ECO:0000256" key="1">
    <source>
        <dbReference type="SAM" id="MobiDB-lite"/>
    </source>
</evidence>
<dbReference type="WBParaSite" id="PSU_v2.g5087.t1">
    <property type="protein sequence ID" value="PSU_v2.g5087.t1"/>
    <property type="gene ID" value="PSU_v2.g5087"/>
</dbReference>
<feature type="compositionally biased region" description="Low complexity" evidence="1">
    <location>
        <begin position="100"/>
        <end position="117"/>
    </location>
</feature>
<evidence type="ECO:0000313" key="3">
    <source>
        <dbReference type="Proteomes" id="UP000887577"/>
    </source>
</evidence>
<reference evidence="4" key="1">
    <citation type="submission" date="2022-11" db="UniProtKB">
        <authorList>
            <consortium name="WormBaseParasite"/>
        </authorList>
    </citation>
    <scope>IDENTIFICATION</scope>
</reference>
<evidence type="ECO:0000313" key="4">
    <source>
        <dbReference type="WBParaSite" id="PSU_v2.g5087.t1"/>
    </source>
</evidence>
<organism evidence="3 4">
    <name type="scientific">Panagrolaimus superbus</name>
    <dbReference type="NCBI Taxonomy" id="310955"/>
    <lineage>
        <taxon>Eukaryota</taxon>
        <taxon>Metazoa</taxon>
        <taxon>Ecdysozoa</taxon>
        <taxon>Nematoda</taxon>
        <taxon>Chromadorea</taxon>
        <taxon>Rhabditida</taxon>
        <taxon>Tylenchina</taxon>
        <taxon>Panagrolaimomorpha</taxon>
        <taxon>Panagrolaimoidea</taxon>
        <taxon>Panagrolaimidae</taxon>
        <taxon>Panagrolaimus</taxon>
    </lineage>
</organism>
<sequence length="211" mass="23212">MMKSLFFIALFCSCFIEFSHQRYLLSRNDDVSIENDNGRVIVKRDLGDDFFDTIIEKGKSFFSDDDESNNDNKPASVSSVNHDSANDRLTDNKNERTSTIDRTSSSSSDGTSNAETSSHTRVTSTKSDDDSDSLIDEKTFKTILQKVISFASSSDSDNENQGNDNTHNTESGKGSSDSDTDDLTDKLGNILIREGIKIGIAELASSFLGKK</sequence>
<feature type="compositionally biased region" description="Polar residues" evidence="1">
    <location>
        <begin position="152"/>
        <end position="169"/>
    </location>
</feature>
<feature type="region of interest" description="Disordered" evidence="1">
    <location>
        <begin position="62"/>
        <end position="132"/>
    </location>
</feature>
<evidence type="ECO:0000256" key="2">
    <source>
        <dbReference type="SAM" id="SignalP"/>
    </source>
</evidence>
<feature type="region of interest" description="Disordered" evidence="1">
    <location>
        <begin position="152"/>
        <end position="182"/>
    </location>
</feature>
<dbReference type="AlphaFoldDB" id="A0A914YYQ8"/>
<dbReference type="Proteomes" id="UP000887577">
    <property type="component" value="Unplaced"/>
</dbReference>
<feature type="compositionally biased region" description="Basic and acidic residues" evidence="1">
    <location>
        <begin position="84"/>
        <end position="99"/>
    </location>
</feature>
<proteinExistence type="predicted"/>
<keyword evidence="2" id="KW-0732">Signal</keyword>
<accession>A0A914YYQ8</accession>
<keyword evidence="3" id="KW-1185">Reference proteome</keyword>
<feature type="signal peptide" evidence="2">
    <location>
        <begin position="1"/>
        <end position="21"/>
    </location>
</feature>
<name>A0A914YYQ8_9BILA</name>
<feature type="chain" id="PRO_5038047751" evidence="2">
    <location>
        <begin position="22"/>
        <end position="211"/>
    </location>
</feature>
<feature type="compositionally biased region" description="Polar residues" evidence="1">
    <location>
        <begin position="73"/>
        <end position="83"/>
    </location>
</feature>